<dbReference type="NCBIfam" id="NF038013">
    <property type="entry name" value="AceTr_1"/>
    <property type="match status" value="1"/>
</dbReference>
<comment type="subcellular location">
    <subcellularLocation>
        <location evidence="1">Membrane</location>
        <topology evidence="1">Multi-pass membrane protein</topology>
    </subcellularLocation>
</comment>
<keyword evidence="5 6" id="KW-0472">Membrane</keyword>
<evidence type="ECO:0000256" key="4">
    <source>
        <dbReference type="ARBA" id="ARBA00022989"/>
    </source>
</evidence>
<keyword evidence="4 6" id="KW-1133">Transmembrane helix</keyword>
<dbReference type="InterPro" id="IPR000791">
    <property type="entry name" value="Gpr1/Fun34/SatP-like"/>
</dbReference>
<name>A0A9D4Z782_ADICA</name>
<dbReference type="Proteomes" id="UP000886520">
    <property type="component" value="Chromosome 22"/>
</dbReference>
<evidence type="ECO:0000256" key="5">
    <source>
        <dbReference type="ARBA" id="ARBA00023136"/>
    </source>
</evidence>
<feature type="transmembrane region" description="Helical" evidence="6">
    <location>
        <begin position="6"/>
        <end position="25"/>
    </location>
</feature>
<protein>
    <submittedName>
        <fullName evidence="7">Uncharacterized protein</fullName>
    </submittedName>
</protein>
<comment type="similarity">
    <text evidence="2">Belongs to the acetate uptake transporter (AceTr) (TC 2.A.96) family.</text>
</comment>
<reference evidence="7" key="1">
    <citation type="submission" date="2021-01" db="EMBL/GenBank/DDBJ databases">
        <title>Adiantum capillus-veneris genome.</title>
        <authorList>
            <person name="Fang Y."/>
            <person name="Liao Q."/>
        </authorList>
    </citation>
    <scope>NUCLEOTIDE SEQUENCE</scope>
    <source>
        <strain evidence="7">H3</strain>
        <tissue evidence="7">Leaf</tissue>
    </source>
</reference>
<evidence type="ECO:0000256" key="2">
    <source>
        <dbReference type="ARBA" id="ARBA00005587"/>
    </source>
</evidence>
<dbReference type="GO" id="GO:0015123">
    <property type="term" value="F:acetate transmembrane transporter activity"/>
    <property type="evidence" value="ECO:0007669"/>
    <property type="project" value="TreeGrafter"/>
</dbReference>
<evidence type="ECO:0000256" key="3">
    <source>
        <dbReference type="ARBA" id="ARBA00022692"/>
    </source>
</evidence>
<dbReference type="OrthoDB" id="2012235at2759"/>
<evidence type="ECO:0000313" key="8">
    <source>
        <dbReference type="Proteomes" id="UP000886520"/>
    </source>
</evidence>
<dbReference type="PANTHER" id="PTHR31123">
    <property type="entry name" value="ACCUMULATION OF DYADS PROTEIN 2-RELATED"/>
    <property type="match status" value="1"/>
</dbReference>
<dbReference type="Pfam" id="PF01184">
    <property type="entry name" value="Gpr1_Fun34_YaaH"/>
    <property type="match status" value="1"/>
</dbReference>
<feature type="transmembrane region" description="Helical" evidence="6">
    <location>
        <begin position="104"/>
        <end position="123"/>
    </location>
</feature>
<keyword evidence="3 6" id="KW-0812">Transmembrane</keyword>
<feature type="transmembrane region" description="Helical" evidence="6">
    <location>
        <begin position="129"/>
        <end position="148"/>
    </location>
</feature>
<accession>A0A9D4Z782</accession>
<feature type="transmembrane region" description="Helical" evidence="6">
    <location>
        <begin position="160"/>
        <end position="180"/>
    </location>
</feature>
<dbReference type="PROSITE" id="PS51257">
    <property type="entry name" value="PROKAR_LIPOPROTEIN"/>
    <property type="match status" value="1"/>
</dbReference>
<feature type="transmembrane region" description="Helical" evidence="6">
    <location>
        <begin position="37"/>
        <end position="56"/>
    </location>
</feature>
<gene>
    <name evidence="7" type="ORF">GOP47_0022815</name>
</gene>
<dbReference type="PANTHER" id="PTHR31123:SF1">
    <property type="entry name" value="ACCUMULATION OF DYADS PROTEIN 2-RELATED"/>
    <property type="match status" value="1"/>
</dbReference>
<sequence length="206" mass="21749">MNKIGNPGPLGLCGFALTTFVLSCYNAGIFGMSESSPVNVVVGAAVFYGGLAQGLAGMWEFVAGNTFGATAFTSYAAFWLSYAAILIPWFGVGNAYASSPHLPQALAIFLLAWTIFTVMLLVASLRTTLGLVTLFAFLSLTFLLLTIAEYKSNLRIKRAGGFFGVFTAAIAWYNALSGLLDAHDPPLISLPVGKIRSSSSPVDSLN</sequence>
<organism evidence="7 8">
    <name type="scientific">Adiantum capillus-veneris</name>
    <name type="common">Maidenhair fern</name>
    <dbReference type="NCBI Taxonomy" id="13818"/>
    <lineage>
        <taxon>Eukaryota</taxon>
        <taxon>Viridiplantae</taxon>
        <taxon>Streptophyta</taxon>
        <taxon>Embryophyta</taxon>
        <taxon>Tracheophyta</taxon>
        <taxon>Polypodiopsida</taxon>
        <taxon>Polypodiidae</taxon>
        <taxon>Polypodiales</taxon>
        <taxon>Pteridineae</taxon>
        <taxon>Pteridaceae</taxon>
        <taxon>Vittarioideae</taxon>
        <taxon>Adiantum</taxon>
    </lineage>
</organism>
<evidence type="ECO:0000256" key="1">
    <source>
        <dbReference type="ARBA" id="ARBA00004141"/>
    </source>
</evidence>
<comment type="caution">
    <text evidence="7">The sequence shown here is derived from an EMBL/GenBank/DDBJ whole genome shotgun (WGS) entry which is preliminary data.</text>
</comment>
<feature type="transmembrane region" description="Helical" evidence="6">
    <location>
        <begin position="76"/>
        <end position="97"/>
    </location>
</feature>
<dbReference type="GO" id="GO:0005886">
    <property type="term" value="C:plasma membrane"/>
    <property type="evidence" value="ECO:0007669"/>
    <property type="project" value="TreeGrafter"/>
</dbReference>
<dbReference type="AlphaFoldDB" id="A0A9D4Z782"/>
<proteinExistence type="inferred from homology"/>
<dbReference type="EMBL" id="JABFUD020000022">
    <property type="protein sequence ID" value="KAI5062276.1"/>
    <property type="molecule type" value="Genomic_DNA"/>
</dbReference>
<keyword evidence="8" id="KW-1185">Reference proteome</keyword>
<dbReference type="InterPro" id="IPR051633">
    <property type="entry name" value="AceTr"/>
</dbReference>
<evidence type="ECO:0000313" key="7">
    <source>
        <dbReference type="EMBL" id="KAI5062276.1"/>
    </source>
</evidence>
<evidence type="ECO:0000256" key="6">
    <source>
        <dbReference type="SAM" id="Phobius"/>
    </source>
</evidence>